<name>A0A1Y3VJB6_9FIRM</name>
<organism evidence="11 12">
    <name type="scientific">Faecalitalea cylindroides</name>
    <dbReference type="NCBI Taxonomy" id="39483"/>
    <lineage>
        <taxon>Bacteria</taxon>
        <taxon>Bacillati</taxon>
        <taxon>Bacillota</taxon>
        <taxon>Erysipelotrichia</taxon>
        <taxon>Erysipelotrichales</taxon>
        <taxon>Erysipelotrichaceae</taxon>
        <taxon>Faecalitalea</taxon>
    </lineage>
</organism>
<evidence type="ECO:0000313" key="12">
    <source>
        <dbReference type="Proteomes" id="UP000195447"/>
    </source>
</evidence>
<comment type="function">
    <text evidence="8">ATP-binding (A) component of a common energy-coupling factor (ECF) ABC-transporter complex.</text>
</comment>
<dbReference type="GO" id="GO:0005524">
    <property type="term" value="F:ATP binding"/>
    <property type="evidence" value="ECO:0007669"/>
    <property type="project" value="UniProtKB-UniRule"/>
</dbReference>
<evidence type="ECO:0000256" key="6">
    <source>
        <dbReference type="ARBA" id="ARBA00022967"/>
    </source>
</evidence>
<dbReference type="GeneID" id="79875665"/>
<dbReference type="RefSeq" id="WP_015535544.1">
    <property type="nucleotide sequence ID" value="NZ_CABKSV010000125.1"/>
</dbReference>
<dbReference type="GO" id="GO:0016887">
    <property type="term" value="F:ATP hydrolysis activity"/>
    <property type="evidence" value="ECO:0007669"/>
    <property type="project" value="InterPro"/>
</dbReference>
<comment type="subcellular location">
    <subcellularLocation>
        <location evidence="1 8">Cell membrane</location>
        <topology evidence="1 8">Peripheral membrane protein</topology>
    </subcellularLocation>
</comment>
<evidence type="ECO:0000256" key="4">
    <source>
        <dbReference type="ARBA" id="ARBA00022741"/>
    </source>
</evidence>
<dbReference type="InterPro" id="IPR003593">
    <property type="entry name" value="AAA+_ATPase"/>
</dbReference>
<dbReference type="EC" id="7.-.-.-" evidence="8"/>
<evidence type="ECO:0000256" key="2">
    <source>
        <dbReference type="ARBA" id="ARBA00022448"/>
    </source>
</evidence>
<dbReference type="PANTHER" id="PTHR43553:SF27">
    <property type="entry name" value="ENERGY-COUPLING FACTOR TRANSPORTER ATP-BINDING PROTEIN ECFA2"/>
    <property type="match status" value="1"/>
</dbReference>
<evidence type="ECO:0000313" key="11">
    <source>
        <dbReference type="EMBL" id="OUP60630.1"/>
    </source>
</evidence>
<keyword evidence="7 8" id="KW-0472">Membrane</keyword>
<evidence type="ECO:0000256" key="1">
    <source>
        <dbReference type="ARBA" id="ARBA00004202"/>
    </source>
</evidence>
<keyword evidence="2 8" id="KW-0813">Transport</keyword>
<keyword evidence="4 8" id="KW-0547">Nucleotide-binding</keyword>
<evidence type="ECO:0000259" key="9">
    <source>
        <dbReference type="PROSITE" id="PS50893"/>
    </source>
</evidence>
<dbReference type="InterPro" id="IPR017871">
    <property type="entry name" value="ABC_transporter-like_CS"/>
</dbReference>
<protein>
    <recommendedName>
        <fullName evidence="8">Energy-coupling factor transporter ATP-binding protein EcfA2</fullName>
        <ecNumber evidence="8">7.-.-.-</ecNumber>
    </recommendedName>
</protein>
<evidence type="ECO:0000256" key="7">
    <source>
        <dbReference type="ARBA" id="ARBA00023136"/>
    </source>
</evidence>
<comment type="similarity">
    <text evidence="8">Belongs to the ABC transporter superfamily. Energy-coupling factor EcfA family.</text>
</comment>
<dbReference type="SMART" id="SM00382">
    <property type="entry name" value="AAA"/>
    <property type="match status" value="1"/>
</dbReference>
<dbReference type="EMBL" id="JAQNCK010000027">
    <property type="protein sequence ID" value="MDC0828855.1"/>
    <property type="molecule type" value="Genomic_DNA"/>
</dbReference>
<dbReference type="CDD" id="cd03225">
    <property type="entry name" value="ABC_cobalt_CbiO_domain1"/>
    <property type="match status" value="1"/>
</dbReference>
<dbReference type="Proteomes" id="UP000195447">
    <property type="component" value="Unassembled WGS sequence"/>
</dbReference>
<dbReference type="Pfam" id="PF00005">
    <property type="entry name" value="ABC_tran"/>
    <property type="match status" value="1"/>
</dbReference>
<dbReference type="InterPro" id="IPR027417">
    <property type="entry name" value="P-loop_NTPase"/>
</dbReference>
<dbReference type="NCBIfam" id="TIGR04521">
    <property type="entry name" value="ECF_ATPase_2"/>
    <property type="match status" value="1"/>
</dbReference>
<dbReference type="InterPro" id="IPR003439">
    <property type="entry name" value="ABC_transporter-like_ATP-bd"/>
</dbReference>
<keyword evidence="12" id="KW-1185">Reference proteome</keyword>
<evidence type="ECO:0000313" key="10">
    <source>
        <dbReference type="EMBL" id="MDC0828855.1"/>
    </source>
</evidence>
<dbReference type="PROSITE" id="PS50893">
    <property type="entry name" value="ABC_TRANSPORTER_2"/>
    <property type="match status" value="1"/>
</dbReference>
<dbReference type="SUPFAM" id="SSF52540">
    <property type="entry name" value="P-loop containing nucleoside triphosphate hydrolases"/>
    <property type="match status" value="1"/>
</dbReference>
<keyword evidence="5 8" id="KW-0067">ATP-binding</keyword>
<dbReference type="InterPro" id="IPR050095">
    <property type="entry name" value="ECF_ABC_transporter_ATP-bd"/>
</dbReference>
<evidence type="ECO:0000256" key="5">
    <source>
        <dbReference type="ARBA" id="ARBA00022840"/>
    </source>
</evidence>
<dbReference type="Proteomes" id="UP001220658">
    <property type="component" value="Unassembled WGS sequence"/>
</dbReference>
<reference evidence="11" key="2">
    <citation type="journal article" date="2018" name="BMC Genomics">
        <title>Whole genome sequencing and function prediction of 133 gut anaerobes isolated from chicken caecum in pure cultures.</title>
        <authorList>
            <person name="Medvecky M."/>
            <person name="Cejkova D."/>
            <person name="Polansky O."/>
            <person name="Karasova D."/>
            <person name="Kubasova T."/>
            <person name="Cizek A."/>
            <person name="Rychlik I."/>
        </authorList>
    </citation>
    <scope>NUCLEOTIDE SEQUENCE</scope>
    <source>
        <strain evidence="11">An178</strain>
    </source>
</reference>
<dbReference type="PANTHER" id="PTHR43553">
    <property type="entry name" value="HEAVY METAL TRANSPORTER"/>
    <property type="match status" value="1"/>
</dbReference>
<dbReference type="InterPro" id="IPR030946">
    <property type="entry name" value="EcfA2"/>
</dbReference>
<dbReference type="GO" id="GO:0042626">
    <property type="term" value="F:ATPase-coupled transmembrane transporter activity"/>
    <property type="evidence" value="ECO:0007669"/>
    <property type="project" value="TreeGrafter"/>
</dbReference>
<dbReference type="GO" id="GO:0043190">
    <property type="term" value="C:ATP-binding cassette (ABC) transporter complex"/>
    <property type="evidence" value="ECO:0007669"/>
    <property type="project" value="TreeGrafter"/>
</dbReference>
<feature type="domain" description="ABC transporter" evidence="9">
    <location>
        <begin position="6"/>
        <end position="246"/>
    </location>
</feature>
<proteinExistence type="inferred from homology"/>
<keyword evidence="6" id="KW-1278">Translocase</keyword>
<sequence>MSIKIHQLEHVYNPNTPFSHAALKGINLEIPEGKVTAIIGQTGSGKSTLVQHLNGLLIPTAGTLDICGYHIQPLLKIKDVKQLRKEVGLVFQFPEYQLFEETIEKDIAFGPKNFGVEETEASQLVRNILPVVGLDESYLDRSPFELSGGQKRRVAIAGILVLDPKVLVLDEPTAGLDPQGAKEMMTLFMRLNREQNKTVLLVTHDMEHVMKYCDHVIVLDHGAVKQTSDVKTFFEHPEWIVNIGINPPSIIRLKMRLKEAGFDIPDEIIDEDGLLKCIKRQVKIHE</sequence>
<reference evidence="10" key="3">
    <citation type="submission" date="2023-01" db="EMBL/GenBank/DDBJ databases">
        <title>Human gut microbiome strain richness.</title>
        <authorList>
            <person name="Chen-Liaw A."/>
        </authorList>
    </citation>
    <scope>NUCLEOTIDE SEQUENCE</scope>
    <source>
        <strain evidence="10">D55st1_G4_D55t1_190419</strain>
    </source>
</reference>
<dbReference type="AlphaFoldDB" id="A0A1Y3VJB6"/>
<reference evidence="12" key="1">
    <citation type="submission" date="2017-04" db="EMBL/GenBank/DDBJ databases">
        <title>Function of individual gut microbiota members based on whole genome sequencing of pure cultures obtained from chicken caecum.</title>
        <authorList>
            <person name="Medvecky M."/>
            <person name="Cejkova D."/>
            <person name="Polansky O."/>
            <person name="Karasova D."/>
            <person name="Kubasova T."/>
            <person name="Cizek A."/>
            <person name="Rychlik I."/>
        </authorList>
    </citation>
    <scope>NUCLEOTIDE SEQUENCE [LARGE SCALE GENOMIC DNA]</scope>
    <source>
        <strain evidence="12">An178</strain>
    </source>
</reference>
<keyword evidence="3 8" id="KW-1003">Cell membrane</keyword>
<gene>
    <name evidence="11" type="ORF">B5F14_05845</name>
    <name evidence="10" type="ORF">POG00_09050</name>
</gene>
<dbReference type="Gene3D" id="3.40.50.300">
    <property type="entry name" value="P-loop containing nucleotide triphosphate hydrolases"/>
    <property type="match status" value="1"/>
</dbReference>
<dbReference type="PROSITE" id="PS00211">
    <property type="entry name" value="ABC_TRANSPORTER_1"/>
    <property type="match status" value="1"/>
</dbReference>
<comment type="subunit">
    <text evidence="8">Forms a stable energy-coupling factor (ECF) transporter complex composed of 2 membrane-embedded substrate-binding proteins (S component), 2 ATP-binding proteins (A component) and 2 transmembrane proteins (T component).</text>
</comment>
<dbReference type="EMBL" id="NFKM01000009">
    <property type="protein sequence ID" value="OUP60630.1"/>
    <property type="molecule type" value="Genomic_DNA"/>
</dbReference>
<evidence type="ECO:0000256" key="8">
    <source>
        <dbReference type="RuleBase" id="RU365104"/>
    </source>
</evidence>
<evidence type="ECO:0000256" key="3">
    <source>
        <dbReference type="ARBA" id="ARBA00022475"/>
    </source>
</evidence>
<comment type="caution">
    <text evidence="11">The sequence shown here is derived from an EMBL/GenBank/DDBJ whole genome shotgun (WGS) entry which is preliminary data.</text>
</comment>
<dbReference type="InterPro" id="IPR015856">
    <property type="entry name" value="ABC_transpr_CbiO/EcfA_su"/>
</dbReference>
<dbReference type="FunFam" id="3.40.50.300:FF:000224">
    <property type="entry name" value="Energy-coupling factor transporter ATP-binding protein EcfA"/>
    <property type="match status" value="1"/>
</dbReference>
<accession>A0A1Y3VJB6</accession>